<dbReference type="NCBIfam" id="TIGR00442">
    <property type="entry name" value="hisS"/>
    <property type="match status" value="1"/>
</dbReference>
<sequence length="408" mass="45783">MSKDIPQVLKGFRDYLPKEAKARKQIISKITQVFERFGFVPMDTPSLESFELFQGKLGEEEKLMYKFQDLGEREVALRYDLTVPLARVLAENNNLPKPFKRYQIGNVWRADKPQKGRYREFIQCDIDIVGSNSLLADAEVVAIISEAFKILDIGEVTIKFNNRKIIDEALATLGVKETANFLRLIDKLDKVGESKTAEAIKAQGFKIDLNAYRTEMKKAGKKFVDEFESLLSSLGVKNFGFNPTLARGLDYYTGTIFEFTLKDKPEFGSIAGGGRYDSLIGKISGKETPAVGGSIGLDRLFAALFDSGKLVSESDFLVMVFNLDENLASEYLKMVTTLRQAGINTELYYEPAKMDKQFKYAESKNAKVAVIFGAEEAKAKKVNLKNLQAKEQVTVDLKDLVVKVKSMI</sequence>
<proteinExistence type="inferred from homology"/>
<feature type="binding site" evidence="9">
    <location>
        <position position="247"/>
    </location>
    <ligand>
        <name>L-histidine</name>
        <dbReference type="ChEBI" id="CHEBI:57595"/>
    </ligand>
</feature>
<dbReference type="PIRSF" id="PIRSF001549">
    <property type="entry name" value="His-tRNA_synth"/>
    <property type="match status" value="1"/>
</dbReference>
<keyword evidence="3 8" id="KW-0547">Nucleotide-binding</keyword>
<keyword evidence="2 8" id="KW-0436">Ligase</keyword>
<comment type="catalytic activity">
    <reaction evidence="7 8">
        <text>tRNA(His) + L-histidine + ATP = L-histidyl-tRNA(His) + AMP + diphosphate + H(+)</text>
        <dbReference type="Rhea" id="RHEA:17313"/>
        <dbReference type="Rhea" id="RHEA-COMP:9665"/>
        <dbReference type="Rhea" id="RHEA-COMP:9689"/>
        <dbReference type="ChEBI" id="CHEBI:15378"/>
        <dbReference type="ChEBI" id="CHEBI:30616"/>
        <dbReference type="ChEBI" id="CHEBI:33019"/>
        <dbReference type="ChEBI" id="CHEBI:57595"/>
        <dbReference type="ChEBI" id="CHEBI:78442"/>
        <dbReference type="ChEBI" id="CHEBI:78527"/>
        <dbReference type="ChEBI" id="CHEBI:456215"/>
        <dbReference type="EC" id="6.1.1.21"/>
    </reaction>
</comment>
<dbReference type="Pfam" id="PF13393">
    <property type="entry name" value="tRNA-synt_His"/>
    <property type="match status" value="1"/>
</dbReference>
<comment type="caution">
    <text evidence="11">The sequence shown here is derived from an EMBL/GenBank/DDBJ whole genome shotgun (WGS) entry which is preliminary data.</text>
</comment>
<dbReference type="Gene3D" id="3.40.50.800">
    <property type="entry name" value="Anticodon-binding domain"/>
    <property type="match status" value="1"/>
</dbReference>
<dbReference type="PROSITE" id="PS50862">
    <property type="entry name" value="AA_TRNA_LIGASE_II"/>
    <property type="match status" value="1"/>
</dbReference>
<evidence type="ECO:0000256" key="6">
    <source>
        <dbReference type="ARBA" id="ARBA00023146"/>
    </source>
</evidence>
<feature type="binding site" evidence="9">
    <location>
        <position position="123"/>
    </location>
    <ligand>
        <name>L-histidine</name>
        <dbReference type="ChEBI" id="CHEBI:57595"/>
    </ligand>
</feature>
<dbReference type="Pfam" id="PF03129">
    <property type="entry name" value="HGTP_anticodon"/>
    <property type="match status" value="1"/>
</dbReference>
<comment type="subunit">
    <text evidence="8">Homodimer.</text>
</comment>
<dbReference type="SUPFAM" id="SSF55681">
    <property type="entry name" value="Class II aaRS and biotin synthetases"/>
    <property type="match status" value="1"/>
</dbReference>
<dbReference type="HAMAP" id="MF_00127">
    <property type="entry name" value="His_tRNA_synth"/>
    <property type="match status" value="1"/>
</dbReference>
<keyword evidence="5 8" id="KW-0648">Protein biosynthesis</keyword>
<organism evidence="11 12">
    <name type="scientific">Candidatus Woesebacteria bacterium RIFCSPHIGHO2_01_FULL_44_21</name>
    <dbReference type="NCBI Taxonomy" id="1802503"/>
    <lineage>
        <taxon>Bacteria</taxon>
        <taxon>Candidatus Woeseibacteriota</taxon>
    </lineage>
</organism>
<accession>A0A1F7Z000</accession>
<dbReference type="PANTHER" id="PTHR11476:SF7">
    <property type="entry name" value="HISTIDINE--TRNA LIGASE"/>
    <property type="match status" value="1"/>
</dbReference>
<dbReference type="InterPro" id="IPR041715">
    <property type="entry name" value="HisRS-like_core"/>
</dbReference>
<dbReference type="InterPro" id="IPR004154">
    <property type="entry name" value="Anticodon-bd"/>
</dbReference>
<gene>
    <name evidence="8" type="primary">hisS</name>
    <name evidence="11" type="ORF">A2803_01970</name>
</gene>
<dbReference type="InterPro" id="IPR045864">
    <property type="entry name" value="aa-tRNA-synth_II/BPL/LPL"/>
</dbReference>
<protein>
    <recommendedName>
        <fullName evidence="8">Histidine--tRNA ligase</fullName>
        <ecNumber evidence="8">6.1.1.21</ecNumber>
    </recommendedName>
    <alternativeName>
        <fullName evidence="8">Histidyl-tRNA synthetase</fullName>
        <shortName evidence="8">HisRS</shortName>
    </alternativeName>
</protein>
<feature type="domain" description="Aminoacyl-transfer RNA synthetases class-II family profile" evidence="10">
    <location>
        <begin position="1"/>
        <end position="321"/>
    </location>
</feature>
<dbReference type="EC" id="6.1.1.21" evidence="8"/>
<dbReference type="SUPFAM" id="SSF52954">
    <property type="entry name" value="Class II aaRS ABD-related"/>
    <property type="match status" value="1"/>
</dbReference>
<feature type="binding site" evidence="9">
    <location>
        <position position="127"/>
    </location>
    <ligand>
        <name>L-histidine</name>
        <dbReference type="ChEBI" id="CHEBI:57595"/>
    </ligand>
</feature>
<dbReference type="InterPro" id="IPR036621">
    <property type="entry name" value="Anticodon-bd_dom_sf"/>
</dbReference>
<dbReference type="GO" id="GO:0004821">
    <property type="term" value="F:histidine-tRNA ligase activity"/>
    <property type="evidence" value="ECO:0007669"/>
    <property type="project" value="UniProtKB-UniRule"/>
</dbReference>
<dbReference type="GO" id="GO:0005524">
    <property type="term" value="F:ATP binding"/>
    <property type="evidence" value="ECO:0007669"/>
    <property type="project" value="UniProtKB-UniRule"/>
</dbReference>
<dbReference type="InterPro" id="IPR006195">
    <property type="entry name" value="aa-tRNA-synth_II"/>
</dbReference>
<feature type="binding site" evidence="9">
    <location>
        <begin position="251"/>
        <end position="252"/>
    </location>
    <ligand>
        <name>L-histidine</name>
        <dbReference type="ChEBI" id="CHEBI:57595"/>
    </ligand>
</feature>
<dbReference type="EMBL" id="MGGP01000015">
    <property type="protein sequence ID" value="OGM32409.1"/>
    <property type="molecule type" value="Genomic_DNA"/>
</dbReference>
<dbReference type="InterPro" id="IPR004516">
    <property type="entry name" value="HisRS/HisZ"/>
</dbReference>
<dbReference type="CDD" id="cd00773">
    <property type="entry name" value="HisRS-like_core"/>
    <property type="match status" value="1"/>
</dbReference>
<evidence type="ECO:0000313" key="12">
    <source>
        <dbReference type="Proteomes" id="UP000178870"/>
    </source>
</evidence>
<evidence type="ECO:0000256" key="9">
    <source>
        <dbReference type="PIRSR" id="PIRSR001549-1"/>
    </source>
</evidence>
<keyword evidence="4 8" id="KW-0067">ATP-binding</keyword>
<evidence type="ECO:0000256" key="3">
    <source>
        <dbReference type="ARBA" id="ARBA00022741"/>
    </source>
</evidence>
<keyword evidence="6 8" id="KW-0030">Aminoacyl-tRNA synthetase</keyword>
<name>A0A1F7Z000_9BACT</name>
<dbReference type="AlphaFoldDB" id="A0A1F7Z000"/>
<dbReference type="Proteomes" id="UP000178870">
    <property type="component" value="Unassembled WGS sequence"/>
</dbReference>
<evidence type="ECO:0000256" key="1">
    <source>
        <dbReference type="ARBA" id="ARBA00008226"/>
    </source>
</evidence>
<evidence type="ECO:0000256" key="2">
    <source>
        <dbReference type="ARBA" id="ARBA00022598"/>
    </source>
</evidence>
<dbReference type="GO" id="GO:0006427">
    <property type="term" value="P:histidyl-tRNA aminoacylation"/>
    <property type="evidence" value="ECO:0007669"/>
    <property type="project" value="UniProtKB-UniRule"/>
</dbReference>
<dbReference type="GO" id="GO:0005737">
    <property type="term" value="C:cytoplasm"/>
    <property type="evidence" value="ECO:0007669"/>
    <property type="project" value="UniProtKB-SubCell"/>
</dbReference>
<dbReference type="Gene3D" id="3.30.930.10">
    <property type="entry name" value="Bira Bifunctional Protein, Domain 2"/>
    <property type="match status" value="1"/>
</dbReference>
<reference evidence="11 12" key="1">
    <citation type="journal article" date="2016" name="Nat. Commun.">
        <title>Thousands of microbial genomes shed light on interconnected biogeochemical processes in an aquifer system.</title>
        <authorList>
            <person name="Anantharaman K."/>
            <person name="Brown C.T."/>
            <person name="Hug L.A."/>
            <person name="Sharon I."/>
            <person name="Castelle C.J."/>
            <person name="Probst A.J."/>
            <person name="Thomas B.C."/>
            <person name="Singh A."/>
            <person name="Wilkins M.J."/>
            <person name="Karaoz U."/>
            <person name="Brodie E.L."/>
            <person name="Williams K.H."/>
            <person name="Hubbard S.S."/>
            <person name="Banfield J.F."/>
        </authorList>
    </citation>
    <scope>NUCLEOTIDE SEQUENCE [LARGE SCALE GENOMIC DNA]</scope>
</reference>
<dbReference type="InterPro" id="IPR033656">
    <property type="entry name" value="HisRS_anticodon"/>
</dbReference>
<feature type="binding site" evidence="9">
    <location>
        <begin position="80"/>
        <end position="82"/>
    </location>
    <ligand>
        <name>L-histidine</name>
        <dbReference type="ChEBI" id="CHEBI:57595"/>
    </ligand>
</feature>
<keyword evidence="8" id="KW-0963">Cytoplasm</keyword>
<feature type="binding site" evidence="9">
    <location>
        <position position="109"/>
    </location>
    <ligand>
        <name>L-histidine</name>
        <dbReference type="ChEBI" id="CHEBI:57595"/>
    </ligand>
</feature>
<evidence type="ECO:0000259" key="10">
    <source>
        <dbReference type="PROSITE" id="PS50862"/>
    </source>
</evidence>
<evidence type="ECO:0000256" key="5">
    <source>
        <dbReference type="ARBA" id="ARBA00022917"/>
    </source>
</evidence>
<comment type="similarity">
    <text evidence="1 8">Belongs to the class-II aminoacyl-tRNA synthetase family.</text>
</comment>
<dbReference type="InterPro" id="IPR015807">
    <property type="entry name" value="His-tRNA-ligase"/>
</dbReference>
<evidence type="ECO:0000313" key="11">
    <source>
        <dbReference type="EMBL" id="OGM32409.1"/>
    </source>
</evidence>
<comment type="subcellular location">
    <subcellularLocation>
        <location evidence="8">Cytoplasm</location>
    </subcellularLocation>
</comment>
<evidence type="ECO:0000256" key="8">
    <source>
        <dbReference type="HAMAP-Rule" id="MF_00127"/>
    </source>
</evidence>
<dbReference type="CDD" id="cd00859">
    <property type="entry name" value="HisRS_anticodon"/>
    <property type="match status" value="1"/>
</dbReference>
<evidence type="ECO:0000256" key="4">
    <source>
        <dbReference type="ARBA" id="ARBA00022840"/>
    </source>
</evidence>
<evidence type="ECO:0000256" key="7">
    <source>
        <dbReference type="ARBA" id="ARBA00047639"/>
    </source>
</evidence>
<dbReference type="PANTHER" id="PTHR11476">
    <property type="entry name" value="HISTIDYL-TRNA SYNTHETASE"/>
    <property type="match status" value="1"/>
</dbReference>